<reference evidence="2" key="1">
    <citation type="journal article" date="2015" name="Nature">
        <title>Complex archaea that bridge the gap between prokaryotes and eukaryotes.</title>
        <authorList>
            <person name="Spang A."/>
            <person name="Saw J.H."/>
            <person name="Jorgensen S.L."/>
            <person name="Zaremba-Niedzwiedzka K."/>
            <person name="Martijn J."/>
            <person name="Lind A.E."/>
            <person name="van Eijk R."/>
            <person name="Schleper C."/>
            <person name="Guy L."/>
            <person name="Ettema T.J."/>
        </authorList>
    </citation>
    <scope>NUCLEOTIDE SEQUENCE</scope>
</reference>
<comment type="caution">
    <text evidence="2">The sequence shown here is derived from an EMBL/GenBank/DDBJ whole genome shotgun (WGS) entry which is preliminary data.</text>
</comment>
<proteinExistence type="predicted"/>
<dbReference type="EMBL" id="LAZR01012004">
    <property type="protein sequence ID" value="KKM47881.1"/>
    <property type="molecule type" value="Genomic_DNA"/>
</dbReference>
<evidence type="ECO:0000313" key="2">
    <source>
        <dbReference type="EMBL" id="KKM47881.1"/>
    </source>
</evidence>
<dbReference type="Pfam" id="PF03432">
    <property type="entry name" value="Relaxase"/>
    <property type="match status" value="1"/>
</dbReference>
<dbReference type="InterPro" id="IPR005094">
    <property type="entry name" value="Endonuclease_MobA/VirD2"/>
</dbReference>
<organism evidence="2">
    <name type="scientific">marine sediment metagenome</name>
    <dbReference type="NCBI Taxonomy" id="412755"/>
    <lineage>
        <taxon>unclassified sequences</taxon>
        <taxon>metagenomes</taxon>
        <taxon>ecological metagenomes</taxon>
    </lineage>
</organism>
<evidence type="ECO:0000259" key="1">
    <source>
        <dbReference type="Pfam" id="PF03432"/>
    </source>
</evidence>
<sequence>MIARILYRENVHGVLNYVLGKTKSTVLGFQNTYSDMDTDKEFFGSVLYHLGNRHGSEKRYVHTTINLPRGERLGNGDFFELSKEYMEHMGYGEQPFMVVRHHDTKHEHVHIVSTTIREDGSMIDLSNDFRRNVATQKHLEKRYGLSPSPEAKQQNELPIYRNPQFKNKDVNGVRFYMQDILNNTLQKYKVRSFRELTELVRPHHIQVKTVKNNKDRVGVTYGIAINDGYRSRFIDGHTVHPKLSGPKLQKVFERNQSSKLLPMVKKRLEKQLRTTYKLFRTIEPEHLPDILKSHQKMDCKVDYDKEGTAIGFRIYDKSGYTFKGEEISRSLGIRRNTELFGSGYTQMYMESGQLTLELRKAITEGFRISYNNSGRKNLFSEHINGSSVRKIAQAMAKSERFVFLKKYLHTDNRSLGGLIQAEFPKVKDNLHIKESVREENELEKKAALVRGLIDKHVFDAPKSKGILFELLRSLGAKYDNSTLTYANSYRHRAELNLGNVPWPKQIDFHVSPGFVRENEKVLAGLLQKKTEKEIGPSPTAIFLPLMFPNVYQAMAEEYRIRFETLGLKAYMKNTEHLHRRFEKSPEDYIRFFNAKGFYFKKVEGKMCICSIYSKYPVSVALAPKLQAYLFSSNDLYNVLENQPNVLQSIKNKGQD</sequence>
<gene>
    <name evidence="2" type="ORF">LCGC14_1558170</name>
</gene>
<feature type="domain" description="MobA/VirD2-like nuclease" evidence="1">
    <location>
        <begin position="35"/>
        <end position="145"/>
    </location>
</feature>
<protein>
    <recommendedName>
        <fullName evidence="1">MobA/VirD2-like nuclease domain-containing protein</fullName>
    </recommendedName>
</protein>
<accession>A0A0F9INC1</accession>
<feature type="non-terminal residue" evidence="2">
    <location>
        <position position="655"/>
    </location>
</feature>
<name>A0A0F9INC1_9ZZZZ</name>
<dbReference type="AlphaFoldDB" id="A0A0F9INC1"/>